<reference evidence="11" key="1">
    <citation type="submission" date="2025-08" db="UniProtKB">
        <authorList>
            <consortium name="RefSeq"/>
        </authorList>
    </citation>
    <scope>IDENTIFICATION</scope>
    <source>
        <tissue evidence="11">Sperm</tissue>
    </source>
</reference>
<dbReference type="RefSeq" id="XP_032833357.1">
    <property type="nucleotide sequence ID" value="XM_032977466.1"/>
</dbReference>
<keyword evidence="10" id="KW-1185">Reference proteome</keyword>
<evidence type="ECO:0000256" key="6">
    <source>
        <dbReference type="ARBA" id="ARBA00024222"/>
    </source>
</evidence>
<dbReference type="EC" id="2.3.2.13" evidence="6"/>
<dbReference type="InterPro" id="IPR002931">
    <property type="entry name" value="Transglutaminase-like"/>
</dbReference>
<feature type="domain" description="Transglutaminase-like" evidence="9">
    <location>
        <begin position="271"/>
        <end position="362"/>
    </location>
</feature>
<feature type="binding site" evidence="8">
    <location>
        <position position="448"/>
    </location>
    <ligand>
        <name>Ca(2+)</name>
        <dbReference type="ChEBI" id="CHEBI:29108"/>
    </ligand>
</feature>
<dbReference type="Gene3D" id="2.60.40.10">
    <property type="entry name" value="Immunoglobulins"/>
    <property type="match status" value="3"/>
</dbReference>
<feature type="binding site" evidence="8">
    <location>
        <position position="399"/>
    </location>
    <ligand>
        <name>Ca(2+)</name>
        <dbReference type="ChEBI" id="CHEBI:29108"/>
    </ligand>
</feature>
<dbReference type="InterPro" id="IPR036238">
    <property type="entry name" value="Transglutaminase_C_sf"/>
</dbReference>
<dbReference type="InterPro" id="IPR008958">
    <property type="entry name" value="Transglutaminase_C"/>
</dbReference>
<dbReference type="Pfam" id="PF00927">
    <property type="entry name" value="Transglut_C"/>
    <property type="match status" value="2"/>
</dbReference>
<dbReference type="InterPro" id="IPR023608">
    <property type="entry name" value="Transglutaminase_animal"/>
</dbReference>
<dbReference type="SUPFAM" id="SSF54001">
    <property type="entry name" value="Cysteine proteinases"/>
    <property type="match status" value="1"/>
</dbReference>
<evidence type="ECO:0000256" key="5">
    <source>
        <dbReference type="ARBA" id="ARBA00023315"/>
    </source>
</evidence>
<dbReference type="PANTHER" id="PTHR11590:SF73">
    <property type="entry name" value="NOVEL TRANSGLUTAMINASE FAMILY PROTEIN-RELATED"/>
    <property type="match status" value="1"/>
</dbReference>
<feature type="active site" evidence="7">
    <location>
        <position position="279"/>
    </location>
</feature>
<dbReference type="Pfam" id="PF00868">
    <property type="entry name" value="Transglut_N"/>
    <property type="match status" value="1"/>
</dbReference>
<dbReference type="Gene3D" id="3.90.260.10">
    <property type="entry name" value="Transglutaminase-like"/>
    <property type="match status" value="1"/>
</dbReference>
<gene>
    <name evidence="11" type="primary">LOC116956041</name>
</gene>
<feature type="active site" evidence="7">
    <location>
        <position position="336"/>
    </location>
</feature>
<dbReference type="PIRSF" id="PIRSF000459">
    <property type="entry name" value="TGM_EBP42"/>
    <property type="match status" value="1"/>
</dbReference>
<evidence type="ECO:0000313" key="10">
    <source>
        <dbReference type="Proteomes" id="UP001318040"/>
    </source>
</evidence>
<dbReference type="GO" id="GO:0046872">
    <property type="term" value="F:metal ion binding"/>
    <property type="evidence" value="ECO:0007669"/>
    <property type="project" value="UniProtKB-KW"/>
</dbReference>
<evidence type="ECO:0000259" key="9">
    <source>
        <dbReference type="SMART" id="SM00460"/>
    </source>
</evidence>
<dbReference type="GO" id="GO:0005739">
    <property type="term" value="C:mitochondrion"/>
    <property type="evidence" value="ECO:0007669"/>
    <property type="project" value="TreeGrafter"/>
</dbReference>
<evidence type="ECO:0000256" key="3">
    <source>
        <dbReference type="ARBA" id="ARBA00022723"/>
    </source>
</evidence>
<dbReference type="PANTHER" id="PTHR11590">
    <property type="entry name" value="PROTEIN-GLUTAMINE GAMMA-GLUTAMYLTRANSFERASE"/>
    <property type="match status" value="1"/>
</dbReference>
<evidence type="ECO:0000313" key="11">
    <source>
        <dbReference type="RefSeq" id="XP_032833357.1"/>
    </source>
</evidence>
<protein>
    <recommendedName>
        <fullName evidence="6">protein-glutamine gamma-glutamyltransferase</fullName>
        <ecNumber evidence="6">2.3.2.13</ecNumber>
    </recommendedName>
</protein>
<dbReference type="InterPro" id="IPR050779">
    <property type="entry name" value="Transglutaminase"/>
</dbReference>
<evidence type="ECO:0000256" key="1">
    <source>
        <dbReference type="ARBA" id="ARBA00005968"/>
    </source>
</evidence>
<keyword evidence="2" id="KW-0808">Transferase</keyword>
<evidence type="ECO:0000256" key="2">
    <source>
        <dbReference type="ARBA" id="ARBA00022679"/>
    </source>
</evidence>
<proteinExistence type="inferred from homology"/>
<dbReference type="InterPro" id="IPR036985">
    <property type="entry name" value="Transglutaminase-like_sf"/>
</dbReference>
<accession>A0AAJ7UEK7</accession>
<dbReference type="InterPro" id="IPR038765">
    <property type="entry name" value="Papain-like_cys_pep_sf"/>
</dbReference>
<comment type="cofactor">
    <cofactor evidence="8">
        <name>Ca(2+)</name>
        <dbReference type="ChEBI" id="CHEBI:29108"/>
    </cofactor>
    <text evidence="8">Binds 1 Ca(2+) ion per subunit.</text>
</comment>
<dbReference type="Pfam" id="PF01841">
    <property type="entry name" value="Transglut_core"/>
    <property type="match status" value="1"/>
</dbReference>
<evidence type="ECO:0000256" key="7">
    <source>
        <dbReference type="PIRSR" id="PIRSR000459-1"/>
    </source>
</evidence>
<dbReference type="SUPFAM" id="SSF81296">
    <property type="entry name" value="E set domains"/>
    <property type="match status" value="1"/>
</dbReference>
<dbReference type="AlphaFoldDB" id="A0AAJ7UEK7"/>
<feature type="binding site" evidence="8">
    <location>
        <position position="453"/>
    </location>
    <ligand>
        <name>Ca(2+)</name>
        <dbReference type="ChEBI" id="CHEBI:29108"/>
    </ligand>
</feature>
<organism evidence="10 11">
    <name type="scientific">Petromyzon marinus</name>
    <name type="common">Sea lamprey</name>
    <dbReference type="NCBI Taxonomy" id="7757"/>
    <lineage>
        <taxon>Eukaryota</taxon>
        <taxon>Metazoa</taxon>
        <taxon>Chordata</taxon>
        <taxon>Craniata</taxon>
        <taxon>Vertebrata</taxon>
        <taxon>Cyclostomata</taxon>
        <taxon>Hyperoartia</taxon>
        <taxon>Petromyzontiformes</taxon>
        <taxon>Petromyzontidae</taxon>
        <taxon>Petromyzon</taxon>
    </lineage>
</organism>
<dbReference type="FunFam" id="3.90.260.10:FF:000001">
    <property type="entry name" value="Protein-glutamine gamma-glutamyltransferase 2"/>
    <property type="match status" value="1"/>
</dbReference>
<keyword evidence="5" id="KW-0012">Acyltransferase</keyword>
<keyword evidence="3 8" id="KW-0479">Metal-binding</keyword>
<evidence type="ECO:0000256" key="8">
    <source>
        <dbReference type="PIRSR" id="PIRSR000459-2"/>
    </source>
</evidence>
<dbReference type="InterPro" id="IPR014756">
    <property type="entry name" value="Ig_E-set"/>
</dbReference>
<comment type="similarity">
    <text evidence="1">Belongs to the transglutaminase superfamily. Transglutaminase family.</text>
</comment>
<dbReference type="SUPFAM" id="SSF49309">
    <property type="entry name" value="Transglutaminase, two C-terminal domains"/>
    <property type="match status" value="2"/>
</dbReference>
<dbReference type="GO" id="GO:0003810">
    <property type="term" value="F:protein-glutamine gamma-glutamyltransferase activity"/>
    <property type="evidence" value="ECO:0007669"/>
    <property type="project" value="UniProtKB-EC"/>
</dbReference>
<feature type="binding site" evidence="8">
    <location>
        <position position="401"/>
    </location>
    <ligand>
        <name>Ca(2+)</name>
        <dbReference type="ChEBI" id="CHEBI:29108"/>
    </ligand>
</feature>
<name>A0AAJ7UEK7_PETMA</name>
<feature type="active site" evidence="7">
    <location>
        <position position="359"/>
    </location>
</feature>
<dbReference type="FunFam" id="2.60.40.10:FF:000090">
    <property type="entry name" value="Protein-glutamine gamma-glutamyltransferase 2"/>
    <property type="match status" value="1"/>
</dbReference>
<dbReference type="SMART" id="SM00460">
    <property type="entry name" value="TGc"/>
    <property type="match status" value="1"/>
</dbReference>
<dbReference type="Proteomes" id="UP001318040">
    <property type="component" value="Chromosome 63"/>
</dbReference>
<dbReference type="InterPro" id="IPR001102">
    <property type="entry name" value="Transglutaminase_N"/>
</dbReference>
<keyword evidence="4 8" id="KW-0106">Calcium</keyword>
<dbReference type="InterPro" id="IPR013783">
    <property type="entry name" value="Ig-like_fold"/>
</dbReference>
<dbReference type="KEGG" id="pmrn:116956041"/>
<sequence>MDPLELESFERLEVANQKAHHLEALTVEKDRLFLRRGQPFQLLVKFRGRLFNPGNDAIALALHTGPSPSQQDGTLLRASSDSAGELSVTAHGSGHTWSLLEASTPAGAPIGRYTAFLETRLAKGGDSTVRCFPLGEIVLLFNVWCKDDAVYMEDDLLRSEYVLNETGKIYVGSHDYISSVPWNFSQFAQGLGDICFQILDKSNMALEDLAADTKKRGDPVHVSRVLSAMINCNDDKGVLQGNWSGKYPNGTCPTSWTGSADILRCWHKTQCQAVKYGQCWVFAGVACTVMRFFGLPTRCVTNFTSAHDKDGNLSCDRFYYESNNKQESHDSVWNFHVWVESWMSRKDIEEGYDGWQVIDPTPQERSEGMFCCGPAPVRAVRKGQVSLGYETPFVFAEVNADVVMWSVAADGRRTRMSCNTDHVGRCISTKRAGCDEREDITLQYKYPEGSKEERAAYARATCIVRGERPQPGVDDKYSRPLVPNGAGERGEPQGEVVQGLLVRTRLSRSAFVGSDMDVHTSLRNPSRRHAAVVRLVLCARAVTYTGMVREICTQRECTVEVPPGETVSEPLRIKYKDYGSQLRDQNIIRVTCAVTLPGQETILAFSERNIILETPEIHVMVLGEPVVGRELKVEMSLVNPLPQPLDDGVFSLEGPGLTSLQQISCSDRVEPEKNVCVSASFCPRKPGLHNLVITFNSNRLRNVHGEARVIVRRA</sequence>
<evidence type="ECO:0000256" key="4">
    <source>
        <dbReference type="ARBA" id="ARBA00022837"/>
    </source>
</evidence>